<dbReference type="RefSeq" id="WP_188960399.1">
    <property type="nucleotide sequence ID" value="NZ_BMOE01000001.1"/>
</dbReference>
<sequence>MTAPPPPDPAPTGRDARALPAVWMRALVSVLLPLAWLVFGLTLGESLHARQALASQTSPALPELRPVPVPQPSVGGPGQVSEAPAPALRAWPRPLAVPRLHAVPGVQPRLVTLGRLNLDGG</sequence>
<feature type="transmembrane region" description="Helical" evidence="2">
    <location>
        <begin position="22"/>
        <end position="43"/>
    </location>
</feature>
<name>A0A917P501_9DEIO</name>
<evidence type="ECO:0000256" key="2">
    <source>
        <dbReference type="SAM" id="Phobius"/>
    </source>
</evidence>
<evidence type="ECO:0000256" key="1">
    <source>
        <dbReference type="SAM" id="MobiDB-lite"/>
    </source>
</evidence>
<keyword evidence="2" id="KW-0472">Membrane</keyword>
<proteinExistence type="predicted"/>
<keyword evidence="2" id="KW-1133">Transmembrane helix</keyword>
<dbReference type="Proteomes" id="UP000635726">
    <property type="component" value="Unassembled WGS sequence"/>
</dbReference>
<evidence type="ECO:0000313" key="4">
    <source>
        <dbReference type="Proteomes" id="UP000635726"/>
    </source>
</evidence>
<reference evidence="3" key="2">
    <citation type="submission" date="2020-09" db="EMBL/GenBank/DDBJ databases">
        <authorList>
            <person name="Sun Q."/>
            <person name="Ohkuma M."/>
        </authorList>
    </citation>
    <scope>NUCLEOTIDE SEQUENCE</scope>
    <source>
        <strain evidence="3">JCM 14371</strain>
    </source>
</reference>
<reference evidence="3" key="1">
    <citation type="journal article" date="2014" name="Int. J. Syst. Evol. Microbiol.">
        <title>Complete genome sequence of Corynebacterium casei LMG S-19264T (=DSM 44701T), isolated from a smear-ripened cheese.</title>
        <authorList>
            <consortium name="US DOE Joint Genome Institute (JGI-PGF)"/>
            <person name="Walter F."/>
            <person name="Albersmeier A."/>
            <person name="Kalinowski J."/>
            <person name="Ruckert C."/>
        </authorList>
    </citation>
    <scope>NUCLEOTIDE SEQUENCE</scope>
    <source>
        <strain evidence="3">JCM 14371</strain>
    </source>
</reference>
<comment type="caution">
    <text evidence="3">The sequence shown here is derived from an EMBL/GenBank/DDBJ whole genome shotgun (WGS) entry which is preliminary data.</text>
</comment>
<gene>
    <name evidence="3" type="ORF">GCM10008939_02340</name>
</gene>
<evidence type="ECO:0000313" key="3">
    <source>
        <dbReference type="EMBL" id="GGJ62051.1"/>
    </source>
</evidence>
<feature type="region of interest" description="Disordered" evidence="1">
    <location>
        <begin position="52"/>
        <end position="85"/>
    </location>
</feature>
<organism evidence="3 4">
    <name type="scientific">Deinococcus aquiradiocola</name>
    <dbReference type="NCBI Taxonomy" id="393059"/>
    <lineage>
        <taxon>Bacteria</taxon>
        <taxon>Thermotogati</taxon>
        <taxon>Deinococcota</taxon>
        <taxon>Deinococci</taxon>
        <taxon>Deinococcales</taxon>
        <taxon>Deinococcaceae</taxon>
        <taxon>Deinococcus</taxon>
    </lineage>
</organism>
<keyword evidence="2" id="KW-0812">Transmembrane</keyword>
<keyword evidence="4" id="KW-1185">Reference proteome</keyword>
<dbReference type="AlphaFoldDB" id="A0A917P501"/>
<protein>
    <submittedName>
        <fullName evidence="3">Uncharacterized protein</fullName>
    </submittedName>
</protein>
<dbReference type="EMBL" id="BMOE01000001">
    <property type="protein sequence ID" value="GGJ62051.1"/>
    <property type="molecule type" value="Genomic_DNA"/>
</dbReference>
<accession>A0A917P501</accession>